<dbReference type="EMBL" id="LAZR01068403">
    <property type="protein sequence ID" value="KKK49703.1"/>
    <property type="molecule type" value="Genomic_DNA"/>
</dbReference>
<protein>
    <submittedName>
        <fullName evidence="2">Uncharacterized protein</fullName>
    </submittedName>
</protein>
<accession>A0A0F8VZA7</accession>
<feature type="region of interest" description="Disordered" evidence="1">
    <location>
        <begin position="213"/>
        <end position="239"/>
    </location>
</feature>
<organism evidence="2">
    <name type="scientific">marine sediment metagenome</name>
    <dbReference type="NCBI Taxonomy" id="412755"/>
    <lineage>
        <taxon>unclassified sequences</taxon>
        <taxon>metagenomes</taxon>
        <taxon>ecological metagenomes</taxon>
    </lineage>
</organism>
<feature type="region of interest" description="Disordered" evidence="1">
    <location>
        <begin position="8"/>
        <end position="27"/>
    </location>
</feature>
<feature type="region of interest" description="Disordered" evidence="1">
    <location>
        <begin position="173"/>
        <end position="197"/>
    </location>
</feature>
<reference evidence="2" key="1">
    <citation type="journal article" date="2015" name="Nature">
        <title>Complex archaea that bridge the gap between prokaryotes and eukaryotes.</title>
        <authorList>
            <person name="Spang A."/>
            <person name="Saw J.H."/>
            <person name="Jorgensen S.L."/>
            <person name="Zaremba-Niedzwiedzka K."/>
            <person name="Martijn J."/>
            <person name="Lind A.E."/>
            <person name="van Eijk R."/>
            <person name="Schleper C."/>
            <person name="Guy L."/>
            <person name="Ettema T.J."/>
        </authorList>
    </citation>
    <scope>NUCLEOTIDE SEQUENCE</scope>
</reference>
<dbReference type="AlphaFoldDB" id="A0A0F8VZA7"/>
<name>A0A0F8VZA7_9ZZZZ</name>
<evidence type="ECO:0000256" key="1">
    <source>
        <dbReference type="SAM" id="MobiDB-lite"/>
    </source>
</evidence>
<gene>
    <name evidence="2" type="ORF">LCGC14_3132410</name>
</gene>
<feature type="non-terminal residue" evidence="2">
    <location>
        <position position="1"/>
    </location>
</feature>
<evidence type="ECO:0000313" key="2">
    <source>
        <dbReference type="EMBL" id="KKK49703.1"/>
    </source>
</evidence>
<proteinExistence type="predicted"/>
<comment type="caution">
    <text evidence="2">The sequence shown here is derived from an EMBL/GenBank/DDBJ whole genome shotgun (WGS) entry which is preliminary data.</text>
</comment>
<sequence length="239" mass="27134">YAGALNLMDDDNTTISMDDDVTDDDDDDDNVAIPEVESEVEAEIEAEVERIAEETSDSAIHIQVARKILATFGVDMLIPHEWLRIEFKYPELNLKDSFPKGSTPDKWQKLQLLYMVDIEKTRRHLLVEYKRDMQNLHGKGYTLLRPNKQTGEAVRDGEKGFAKSIRKMGSRIRNVDKSALSPEESRHNADAETSLQSLKSIMTRSKISKFVYQAAKKRKAHKPTDKTSDDDPPVPVSSE</sequence>